<dbReference type="InterPro" id="IPR027417">
    <property type="entry name" value="P-loop_NTPase"/>
</dbReference>
<comment type="caution">
    <text evidence="1">The sequence shown here is derived from an EMBL/GenBank/DDBJ whole genome shotgun (WGS) entry which is preliminary data.</text>
</comment>
<dbReference type="EMBL" id="PKUQ01000010">
    <property type="protein sequence ID" value="PLW78177.1"/>
    <property type="molecule type" value="Genomic_DNA"/>
</dbReference>
<dbReference type="Proteomes" id="UP000234881">
    <property type="component" value="Unassembled WGS sequence"/>
</dbReference>
<dbReference type="SUPFAM" id="SSF53795">
    <property type="entry name" value="PEP carboxykinase-like"/>
    <property type="match status" value="1"/>
</dbReference>
<dbReference type="OrthoDB" id="8326226at2"/>
<reference evidence="1 2" key="1">
    <citation type="submission" date="2018-01" db="EMBL/GenBank/DDBJ databases">
        <title>The draft genome sequence of Cohaesibacter sp. H1304.</title>
        <authorList>
            <person name="Wang N.-N."/>
            <person name="Du Z.-J."/>
        </authorList>
    </citation>
    <scope>NUCLEOTIDE SEQUENCE [LARGE SCALE GENOMIC DNA]</scope>
    <source>
        <strain evidence="1 2">H1304</strain>
    </source>
</reference>
<protein>
    <submittedName>
        <fullName evidence="1">Uncharacterized protein</fullName>
    </submittedName>
</protein>
<evidence type="ECO:0000313" key="2">
    <source>
        <dbReference type="Proteomes" id="UP000234881"/>
    </source>
</evidence>
<sequence>MPLYLDPDSDQTCDGPLFELPAHLRAHAQTMHAAAVVLGRFCVLLRGPTGSGKSFLQRQLRQQADWKGLYSALISDDYIQLARAPLRFKQTVASACPPLLAFAPVVTRRLEEVRGVGVISISRDDFVEQAVVSLLVDLVHPVQMERMPTRENGVVDCLGHSIARMSVPQRSALAASELIFARLSTWKDGC</sequence>
<dbReference type="Gene3D" id="3.40.50.300">
    <property type="entry name" value="P-loop containing nucleotide triphosphate hydrolases"/>
    <property type="match status" value="1"/>
</dbReference>
<dbReference type="AlphaFoldDB" id="A0A2N5XUP7"/>
<evidence type="ECO:0000313" key="1">
    <source>
        <dbReference type="EMBL" id="PLW78177.1"/>
    </source>
</evidence>
<organism evidence="1 2">
    <name type="scientific">Cohaesibacter celericrescens</name>
    <dbReference type="NCBI Taxonomy" id="2067669"/>
    <lineage>
        <taxon>Bacteria</taxon>
        <taxon>Pseudomonadati</taxon>
        <taxon>Pseudomonadota</taxon>
        <taxon>Alphaproteobacteria</taxon>
        <taxon>Hyphomicrobiales</taxon>
        <taxon>Cohaesibacteraceae</taxon>
    </lineage>
</organism>
<accession>A0A2N5XUP7</accession>
<keyword evidence="2" id="KW-1185">Reference proteome</keyword>
<name>A0A2N5XUP7_9HYPH</name>
<gene>
    <name evidence="1" type="ORF">C0081_05910</name>
</gene>
<proteinExistence type="predicted"/>
<dbReference type="RefSeq" id="WP_101532888.1">
    <property type="nucleotide sequence ID" value="NZ_JBFHIU010000067.1"/>
</dbReference>